<dbReference type="InterPro" id="IPR029058">
    <property type="entry name" value="AB_hydrolase_fold"/>
</dbReference>
<dbReference type="Pfam" id="PF07859">
    <property type="entry name" value="Abhydrolase_3"/>
    <property type="match status" value="2"/>
</dbReference>
<keyword evidence="4" id="KW-1185">Reference proteome</keyword>
<dbReference type="InterPro" id="IPR013094">
    <property type="entry name" value="AB_hydrolase_3"/>
</dbReference>
<name>A0ABT9PD95_9ACTN</name>
<dbReference type="PANTHER" id="PTHR48081:SF8">
    <property type="entry name" value="ALPHA_BETA HYDROLASE FOLD-3 DOMAIN-CONTAINING PROTEIN-RELATED"/>
    <property type="match status" value="1"/>
</dbReference>
<evidence type="ECO:0000259" key="2">
    <source>
        <dbReference type="Pfam" id="PF07859"/>
    </source>
</evidence>
<proteinExistence type="predicted"/>
<comment type="caution">
    <text evidence="3">The sequence shown here is derived from an EMBL/GenBank/DDBJ whole genome shotgun (WGS) entry which is preliminary data.</text>
</comment>
<gene>
    <name evidence="3" type="ORF">J2S57_006427</name>
</gene>
<sequence>MSVVTEDHVVPGPHGAVPVRFHRPSEPTDAALVWAHGGAWVGGDLEMPESDWVARQLACRGVTVLTVDYRLAPLPDWMANGLASNLAPRPAQNHPYPVASQELTAVFRWATRAEPGLRWTLGGASAGGNLAAGAALRLRDEGDQADPGEADPGDEGAVQPVSLLLVYPVAHAELPPLTPELEDRARQHPELDEFRPEAVTAMNLNYVRDAERLADAYAFPGGHDLSALPPTFVLTSDLDLLRASGQAFGAELAAAGVDVLVVRENGARHGHLNVPDDPAAARSIERIANWLLSPLHRPR</sequence>
<keyword evidence="1" id="KW-0378">Hydrolase</keyword>
<evidence type="ECO:0000256" key="1">
    <source>
        <dbReference type="ARBA" id="ARBA00022801"/>
    </source>
</evidence>
<dbReference type="Proteomes" id="UP001235712">
    <property type="component" value="Unassembled WGS sequence"/>
</dbReference>
<dbReference type="EMBL" id="JAUSQZ010000001">
    <property type="protein sequence ID" value="MDP9830678.1"/>
    <property type="molecule type" value="Genomic_DNA"/>
</dbReference>
<dbReference type="PANTHER" id="PTHR48081">
    <property type="entry name" value="AB HYDROLASE SUPERFAMILY PROTEIN C4A8.06C"/>
    <property type="match status" value="1"/>
</dbReference>
<dbReference type="InterPro" id="IPR050300">
    <property type="entry name" value="GDXG_lipolytic_enzyme"/>
</dbReference>
<feature type="domain" description="Alpha/beta hydrolase fold-3" evidence="2">
    <location>
        <begin position="90"/>
        <end position="271"/>
    </location>
</feature>
<dbReference type="Gene3D" id="3.40.50.1820">
    <property type="entry name" value="alpha/beta hydrolase"/>
    <property type="match status" value="1"/>
</dbReference>
<protein>
    <submittedName>
        <fullName evidence="3">Acetyl esterase/lipase</fullName>
    </submittedName>
</protein>
<feature type="domain" description="Alpha/beta hydrolase fold-3" evidence="2">
    <location>
        <begin position="32"/>
        <end position="73"/>
    </location>
</feature>
<accession>A0ABT9PD95</accession>
<evidence type="ECO:0000313" key="4">
    <source>
        <dbReference type="Proteomes" id="UP001235712"/>
    </source>
</evidence>
<dbReference type="SUPFAM" id="SSF53474">
    <property type="entry name" value="alpha/beta-Hydrolases"/>
    <property type="match status" value="1"/>
</dbReference>
<evidence type="ECO:0000313" key="3">
    <source>
        <dbReference type="EMBL" id="MDP9830678.1"/>
    </source>
</evidence>
<organism evidence="3 4">
    <name type="scientific">Kineosporia succinea</name>
    <dbReference type="NCBI Taxonomy" id="84632"/>
    <lineage>
        <taxon>Bacteria</taxon>
        <taxon>Bacillati</taxon>
        <taxon>Actinomycetota</taxon>
        <taxon>Actinomycetes</taxon>
        <taxon>Kineosporiales</taxon>
        <taxon>Kineosporiaceae</taxon>
        <taxon>Kineosporia</taxon>
    </lineage>
</organism>
<dbReference type="RefSeq" id="WP_307249742.1">
    <property type="nucleotide sequence ID" value="NZ_JAUSQZ010000001.1"/>
</dbReference>
<reference evidence="3 4" key="1">
    <citation type="submission" date="2023-07" db="EMBL/GenBank/DDBJ databases">
        <title>Sequencing the genomes of 1000 actinobacteria strains.</title>
        <authorList>
            <person name="Klenk H.-P."/>
        </authorList>
    </citation>
    <scope>NUCLEOTIDE SEQUENCE [LARGE SCALE GENOMIC DNA]</scope>
    <source>
        <strain evidence="3 4">DSM 44388</strain>
    </source>
</reference>